<proteinExistence type="predicted"/>
<keyword evidence="1" id="KW-0472">Membrane</keyword>
<comment type="caution">
    <text evidence="2">The sequence shown here is derived from an EMBL/GenBank/DDBJ whole genome shotgun (WGS) entry which is preliminary data.</text>
</comment>
<protein>
    <recommendedName>
        <fullName evidence="4">Stage III sporulation protein AF</fullName>
    </recommendedName>
</protein>
<keyword evidence="1" id="KW-1133">Transmembrane helix</keyword>
<sequence>MNISAAICVLSLLHTIIALLSPERFRRQLGIVMSIISALVIGSMVLGADISFDDIELPDTGTFEQSYEKANELVVQELEDRLSEFVSKLMNEQGIPAEKISVKTTIDESRSISISEVSMTVNGSKEVYGEKITDIIKSEIGKVKLTLEYSEEENGE</sequence>
<evidence type="ECO:0000313" key="3">
    <source>
        <dbReference type="Proteomes" id="UP000824136"/>
    </source>
</evidence>
<dbReference type="AlphaFoldDB" id="A0A9D1GUI6"/>
<evidence type="ECO:0000256" key="1">
    <source>
        <dbReference type="SAM" id="Phobius"/>
    </source>
</evidence>
<dbReference type="EMBL" id="DVLL01000021">
    <property type="protein sequence ID" value="HIT59314.1"/>
    <property type="molecule type" value="Genomic_DNA"/>
</dbReference>
<evidence type="ECO:0008006" key="4">
    <source>
        <dbReference type="Google" id="ProtNLM"/>
    </source>
</evidence>
<accession>A0A9D1GUI6</accession>
<dbReference type="Proteomes" id="UP000824136">
    <property type="component" value="Unassembled WGS sequence"/>
</dbReference>
<gene>
    <name evidence="2" type="ORF">IAC39_06355</name>
</gene>
<feature type="transmembrane region" description="Helical" evidence="1">
    <location>
        <begin position="28"/>
        <end position="48"/>
    </location>
</feature>
<reference evidence="2" key="2">
    <citation type="journal article" date="2021" name="PeerJ">
        <title>Extensive microbial diversity within the chicken gut microbiome revealed by metagenomics and culture.</title>
        <authorList>
            <person name="Gilroy R."/>
            <person name="Ravi A."/>
            <person name="Getino M."/>
            <person name="Pursley I."/>
            <person name="Horton D.L."/>
            <person name="Alikhan N.F."/>
            <person name="Baker D."/>
            <person name="Gharbi K."/>
            <person name="Hall N."/>
            <person name="Watson M."/>
            <person name="Adriaenssens E.M."/>
            <person name="Foster-Nyarko E."/>
            <person name="Jarju S."/>
            <person name="Secka A."/>
            <person name="Antonio M."/>
            <person name="Oren A."/>
            <person name="Chaudhuri R.R."/>
            <person name="La Ragione R."/>
            <person name="Hildebrand F."/>
            <person name="Pallen M.J."/>
        </authorList>
    </citation>
    <scope>NUCLEOTIDE SEQUENCE</scope>
    <source>
        <strain evidence="2">CHK33-4379</strain>
    </source>
</reference>
<evidence type="ECO:0000313" key="2">
    <source>
        <dbReference type="EMBL" id="HIT59314.1"/>
    </source>
</evidence>
<name>A0A9D1GUI6_9FIRM</name>
<organism evidence="2 3">
    <name type="scientific">Candidatus Faeciplasma pullistercoris</name>
    <dbReference type="NCBI Taxonomy" id="2840800"/>
    <lineage>
        <taxon>Bacteria</taxon>
        <taxon>Bacillati</taxon>
        <taxon>Bacillota</taxon>
        <taxon>Clostridia</taxon>
        <taxon>Eubacteriales</taxon>
        <taxon>Oscillospiraceae</taxon>
        <taxon>Oscillospiraceae incertae sedis</taxon>
        <taxon>Candidatus Faeciplasma</taxon>
    </lineage>
</organism>
<keyword evidence="1" id="KW-0812">Transmembrane</keyword>
<reference evidence="2" key="1">
    <citation type="submission" date="2020-10" db="EMBL/GenBank/DDBJ databases">
        <authorList>
            <person name="Gilroy R."/>
        </authorList>
    </citation>
    <scope>NUCLEOTIDE SEQUENCE</scope>
    <source>
        <strain evidence="2">CHK33-4379</strain>
    </source>
</reference>